<dbReference type="PANTHER" id="PTHR11705:SF145">
    <property type="entry name" value="PEPTIDASE M14 CARBOXYPEPTIDASE A DOMAIN-CONTAINING PROTEIN"/>
    <property type="match status" value="1"/>
</dbReference>
<dbReference type="Proteomes" id="UP000004893">
    <property type="component" value="Unassembled WGS sequence"/>
</dbReference>
<keyword evidence="7" id="KW-0121">Carboxypeptidase</keyword>
<keyword evidence="7" id="KW-0378">Hydrolase</keyword>
<accession>C0C2N8</accession>
<comment type="similarity">
    <text evidence="2 3">Belongs to the peptidase M14 family.</text>
</comment>
<dbReference type="AlphaFoldDB" id="C0C2N8"/>
<keyword evidence="8" id="KW-1185">Reference proteome</keyword>
<keyword evidence="5" id="KW-0732">Signal</keyword>
<dbReference type="OrthoDB" id="9758209at2"/>
<dbReference type="GO" id="GO:0004181">
    <property type="term" value="F:metallocarboxypeptidase activity"/>
    <property type="evidence" value="ECO:0007669"/>
    <property type="project" value="InterPro"/>
</dbReference>
<evidence type="ECO:0000256" key="3">
    <source>
        <dbReference type="PROSITE-ProRule" id="PRU01379"/>
    </source>
</evidence>
<dbReference type="Gene3D" id="3.40.630.10">
    <property type="entry name" value="Zn peptidases"/>
    <property type="match status" value="1"/>
</dbReference>
<dbReference type="GO" id="GO:0005615">
    <property type="term" value="C:extracellular space"/>
    <property type="evidence" value="ECO:0007669"/>
    <property type="project" value="TreeGrafter"/>
</dbReference>
<dbReference type="RefSeq" id="WP_006443705.1">
    <property type="nucleotide sequence ID" value="NZ_CP036524.1"/>
</dbReference>
<evidence type="ECO:0000256" key="5">
    <source>
        <dbReference type="SAM" id="SignalP"/>
    </source>
</evidence>
<dbReference type="GO" id="GO:0008270">
    <property type="term" value="F:zinc ion binding"/>
    <property type="evidence" value="ECO:0007669"/>
    <property type="project" value="InterPro"/>
</dbReference>
<evidence type="ECO:0000256" key="1">
    <source>
        <dbReference type="ARBA" id="ARBA00001947"/>
    </source>
</evidence>
<comment type="cofactor">
    <cofactor evidence="1">
        <name>Zn(2+)</name>
        <dbReference type="ChEBI" id="CHEBI:29105"/>
    </cofactor>
</comment>
<dbReference type="EC" id="3.4.17.-" evidence="7"/>
<evidence type="ECO:0000256" key="4">
    <source>
        <dbReference type="SAM" id="MobiDB-lite"/>
    </source>
</evidence>
<dbReference type="CDD" id="cd06241">
    <property type="entry name" value="M14-like"/>
    <property type="match status" value="1"/>
</dbReference>
<dbReference type="SUPFAM" id="SSF53187">
    <property type="entry name" value="Zn-dependent exopeptidases"/>
    <property type="match status" value="1"/>
</dbReference>
<feature type="compositionally biased region" description="Basic and acidic residues" evidence="4">
    <location>
        <begin position="34"/>
        <end position="50"/>
    </location>
</feature>
<dbReference type="eggNOG" id="COG2866">
    <property type="taxonomic scope" value="Bacteria"/>
</dbReference>
<evidence type="ECO:0000313" key="7">
    <source>
        <dbReference type="EMBL" id="EEG73662.1"/>
    </source>
</evidence>
<organism evidence="7 8">
    <name type="scientific">[Clostridium] hylemonae DSM 15053</name>
    <dbReference type="NCBI Taxonomy" id="553973"/>
    <lineage>
        <taxon>Bacteria</taxon>
        <taxon>Bacillati</taxon>
        <taxon>Bacillota</taxon>
        <taxon>Clostridia</taxon>
        <taxon>Lachnospirales</taxon>
        <taxon>Lachnospiraceae</taxon>
    </lineage>
</organism>
<dbReference type="Pfam" id="PF00246">
    <property type="entry name" value="Peptidase_M14"/>
    <property type="match status" value="1"/>
</dbReference>
<feature type="signal peptide" evidence="5">
    <location>
        <begin position="1"/>
        <end position="24"/>
    </location>
</feature>
<keyword evidence="7" id="KW-0645">Protease</keyword>
<evidence type="ECO:0000313" key="8">
    <source>
        <dbReference type="Proteomes" id="UP000004893"/>
    </source>
</evidence>
<comment type="caution">
    <text evidence="7">The sequence shown here is derived from an EMBL/GenBank/DDBJ whole genome shotgun (WGS) entry which is preliminary data.</text>
</comment>
<dbReference type="STRING" id="553973.CLOHYLEM_06344"/>
<dbReference type="PROSITE" id="PS52035">
    <property type="entry name" value="PEPTIDASE_M14"/>
    <property type="match status" value="1"/>
</dbReference>
<dbReference type="GO" id="GO:0006508">
    <property type="term" value="P:proteolysis"/>
    <property type="evidence" value="ECO:0007669"/>
    <property type="project" value="InterPro"/>
</dbReference>
<feature type="region of interest" description="Disordered" evidence="4">
    <location>
        <begin position="24"/>
        <end position="50"/>
    </location>
</feature>
<reference evidence="7" key="1">
    <citation type="submission" date="2009-02" db="EMBL/GenBank/DDBJ databases">
        <authorList>
            <person name="Fulton L."/>
            <person name="Clifton S."/>
            <person name="Fulton B."/>
            <person name="Xu J."/>
            <person name="Minx P."/>
            <person name="Pepin K.H."/>
            <person name="Johnson M."/>
            <person name="Bhonagiri V."/>
            <person name="Nash W.E."/>
            <person name="Mardis E.R."/>
            <person name="Wilson R.K."/>
        </authorList>
    </citation>
    <scope>NUCLEOTIDE SEQUENCE [LARGE SCALE GENOMIC DNA]</scope>
    <source>
        <strain evidence="7">DSM 15053</strain>
    </source>
</reference>
<feature type="active site" description="Proton donor/acceptor" evidence="3">
    <location>
        <position position="328"/>
    </location>
</feature>
<dbReference type="HOGENOM" id="CLU_032905_0_0_9"/>
<dbReference type="PANTHER" id="PTHR11705">
    <property type="entry name" value="PROTEASE FAMILY M14 CARBOXYPEPTIDASE A,B"/>
    <property type="match status" value="1"/>
</dbReference>
<dbReference type="PROSITE" id="PS51257">
    <property type="entry name" value="PROKAR_LIPOPROTEIN"/>
    <property type="match status" value="1"/>
</dbReference>
<gene>
    <name evidence="7" type="ORF">CLOHYLEM_06344</name>
</gene>
<reference evidence="7" key="2">
    <citation type="submission" date="2013-06" db="EMBL/GenBank/DDBJ databases">
        <title>Draft genome sequence of Clostridium hylemonae (DSM 15053).</title>
        <authorList>
            <person name="Sudarsanam P."/>
            <person name="Ley R."/>
            <person name="Guruge J."/>
            <person name="Turnbaugh P.J."/>
            <person name="Mahowald M."/>
            <person name="Liep D."/>
            <person name="Gordon J."/>
        </authorList>
    </citation>
    <scope>NUCLEOTIDE SEQUENCE</scope>
    <source>
        <strain evidence="7">DSM 15053</strain>
    </source>
</reference>
<proteinExistence type="inferred from homology"/>
<feature type="chain" id="PRO_5030166721" evidence="5">
    <location>
        <begin position="25"/>
        <end position="603"/>
    </location>
</feature>
<protein>
    <submittedName>
        <fullName evidence="7">Peptidase, M14 family</fullName>
        <ecNumber evidence="7">3.4.17.-</ecNumber>
    </submittedName>
</protein>
<evidence type="ECO:0000256" key="2">
    <source>
        <dbReference type="ARBA" id="ARBA00005988"/>
    </source>
</evidence>
<evidence type="ECO:0000259" key="6">
    <source>
        <dbReference type="PROSITE" id="PS52035"/>
    </source>
</evidence>
<dbReference type="InterPro" id="IPR000834">
    <property type="entry name" value="Peptidase_M14"/>
</dbReference>
<feature type="domain" description="Peptidase M14" evidence="6">
    <location>
        <begin position="50"/>
        <end position="351"/>
    </location>
</feature>
<name>C0C2N8_9FIRM</name>
<sequence>MKKSIVTILVMAMALFLVSCSTEKQDKGSGSTKVKLDELSTPAEESKWERTTSSEEVLEFCKTVAENSGGRIILDDTSFKTELGTPIPYMIISDKAPKSPDEVDEDKGVVYVNCNIHSGEVEGKEAMMIFAREVAQGKHDELLKDLVVVIVPNSNPDGNDDLDKNRIETQFTPKLVGTRTEGNGLNVNRDMTKLESACARTIVQLMNDWNPVLFIDAHATDGSYMRHAVTYNWGLNAGTDPELLEYNRDVFCSRALRKDSYLESKGKVSVPYGNWGYYYSGIVDEGWRTFEDYARYTTNYAGLRNRLALLLEVYSYDEFSKRVETQYECIYGALKVVAEDKDEIKEMIAAADARSLEREKNGIDPKRDIVALNSEMTPMSFEGKDKLTVLSYETDEEGQVIGTRLYDDEGDPYDIEYGKPVDYETEYWGTFVPTEVETMGAYYLIDQDCAEFAELMKFHGVEMTQLKEEITLNAEDYLHFGIESYTSGGAVIDGTPRDKYEGHYQTLVKGGWVQGDKSIVIPAGTYVISTAQRFGSFAALMCEPAAVDGGVAWNFFDDYFDSKDGTFRANYSNTVTAEAGTEKERTEEISMPILKIPKFDTIK</sequence>
<dbReference type="EMBL" id="ABYI02000023">
    <property type="protein sequence ID" value="EEG73662.1"/>
    <property type="molecule type" value="Genomic_DNA"/>
</dbReference>